<dbReference type="Proteomes" id="UP001139409">
    <property type="component" value="Unassembled WGS sequence"/>
</dbReference>
<evidence type="ECO:0000256" key="1">
    <source>
        <dbReference type="SAM" id="Phobius"/>
    </source>
</evidence>
<dbReference type="AlphaFoldDB" id="A0A9X1L143"/>
<dbReference type="RefSeq" id="WP_225699401.1">
    <property type="nucleotide sequence ID" value="NZ_JAIXNE010000006.1"/>
</dbReference>
<proteinExistence type="predicted"/>
<gene>
    <name evidence="2" type="ORF">LDX50_26960</name>
</gene>
<keyword evidence="1" id="KW-0472">Membrane</keyword>
<comment type="caution">
    <text evidence="2">The sequence shown here is derived from an EMBL/GenBank/DDBJ whole genome shotgun (WGS) entry which is preliminary data.</text>
</comment>
<reference evidence="2" key="1">
    <citation type="submission" date="2021-09" db="EMBL/GenBank/DDBJ databases">
        <title>Fulvivirga sp. isolated from coastal sediment.</title>
        <authorList>
            <person name="Yu H."/>
        </authorList>
    </citation>
    <scope>NUCLEOTIDE SEQUENCE</scope>
    <source>
        <strain evidence="2">1062</strain>
    </source>
</reference>
<organism evidence="2 3">
    <name type="scientific">Fulvivirga sedimenti</name>
    <dbReference type="NCBI Taxonomy" id="2879465"/>
    <lineage>
        <taxon>Bacteria</taxon>
        <taxon>Pseudomonadati</taxon>
        <taxon>Bacteroidota</taxon>
        <taxon>Cytophagia</taxon>
        <taxon>Cytophagales</taxon>
        <taxon>Fulvivirgaceae</taxon>
        <taxon>Fulvivirga</taxon>
    </lineage>
</organism>
<keyword evidence="1" id="KW-0812">Transmembrane</keyword>
<feature type="transmembrane region" description="Helical" evidence="1">
    <location>
        <begin position="92"/>
        <end position="118"/>
    </location>
</feature>
<keyword evidence="3" id="KW-1185">Reference proteome</keyword>
<dbReference type="EMBL" id="JAIXNE010000006">
    <property type="protein sequence ID" value="MCA6078544.1"/>
    <property type="molecule type" value="Genomic_DNA"/>
</dbReference>
<accession>A0A9X1L143</accession>
<name>A0A9X1L143_9BACT</name>
<keyword evidence="1" id="KW-1133">Transmembrane helix</keyword>
<feature type="transmembrane region" description="Helical" evidence="1">
    <location>
        <begin position="7"/>
        <end position="23"/>
    </location>
</feature>
<evidence type="ECO:0000313" key="3">
    <source>
        <dbReference type="Proteomes" id="UP001139409"/>
    </source>
</evidence>
<evidence type="ECO:0000313" key="2">
    <source>
        <dbReference type="EMBL" id="MCA6078544.1"/>
    </source>
</evidence>
<feature type="transmembrane region" description="Helical" evidence="1">
    <location>
        <begin position="61"/>
        <end position="80"/>
    </location>
</feature>
<protein>
    <submittedName>
        <fullName evidence="2">Uncharacterized protein</fullName>
    </submittedName>
</protein>
<feature type="transmembrane region" description="Helical" evidence="1">
    <location>
        <begin position="35"/>
        <end position="54"/>
    </location>
</feature>
<sequence>MQTKRWLFYVLGGLVVGIFYAWFNDYNNPTVLGIKVKTILMTASSILAFLLCYFERGKAVIIALQISAGVALAVILRIIWDLTFVDETMHNLAPFEIGLAFGLSFITSLIGGLVGSFVRPKNTNA</sequence>